<reference evidence="1 2" key="1">
    <citation type="journal article" date="2015" name="Genome Announc.">
        <title>Complete Genome Sequence of the Type Strain Corynebacterium mustelae DSM 45274, Isolated from Various Tissues of a Male Ferret with Lethal Sepsis.</title>
        <authorList>
            <person name="Ruckert C."/>
            <person name="Eimer J."/>
            <person name="Winkler A."/>
            <person name="Tauch A."/>
        </authorList>
    </citation>
    <scope>NUCLEOTIDE SEQUENCE [LARGE SCALE GENOMIC DNA]</scope>
    <source>
        <strain evidence="1 2">DSM 45274</strain>
    </source>
</reference>
<dbReference type="STRING" id="571915.CMUST_08260"/>
<dbReference type="PATRIC" id="fig|571915.4.peg.1755"/>
<dbReference type="RefSeq" id="WP_052844596.1">
    <property type="nucleotide sequence ID" value="NZ_CP011542.1"/>
</dbReference>
<dbReference type="OrthoDB" id="4420946at2"/>
<evidence type="ECO:0000313" key="2">
    <source>
        <dbReference type="Proteomes" id="UP000035199"/>
    </source>
</evidence>
<keyword evidence="2" id="KW-1185">Reference proteome</keyword>
<accession>A0A0G3GXS7</accession>
<dbReference type="KEGG" id="cmv:CMUST_08260"/>
<reference evidence="2" key="2">
    <citation type="submission" date="2015-05" db="EMBL/GenBank/DDBJ databases">
        <title>Complete genome sequence of Corynebacterium mustelae DSM 45274, isolated from various tissues of a male ferret with lethal sepsis.</title>
        <authorList>
            <person name="Ruckert C."/>
            <person name="Albersmeier A."/>
            <person name="Winkler A."/>
            <person name="Tauch A."/>
        </authorList>
    </citation>
    <scope>NUCLEOTIDE SEQUENCE [LARGE SCALE GENOMIC DNA]</scope>
    <source>
        <strain evidence="2">DSM 45274</strain>
    </source>
</reference>
<protein>
    <submittedName>
        <fullName evidence="1">Uncharacterized protein</fullName>
    </submittedName>
</protein>
<organism evidence="1 2">
    <name type="scientific">Corynebacterium mustelae</name>
    <dbReference type="NCBI Taxonomy" id="571915"/>
    <lineage>
        <taxon>Bacteria</taxon>
        <taxon>Bacillati</taxon>
        <taxon>Actinomycetota</taxon>
        <taxon>Actinomycetes</taxon>
        <taxon>Mycobacteriales</taxon>
        <taxon>Corynebacteriaceae</taxon>
        <taxon>Corynebacterium</taxon>
    </lineage>
</organism>
<dbReference type="EMBL" id="CP011542">
    <property type="protein sequence ID" value="AKK05976.1"/>
    <property type="molecule type" value="Genomic_DNA"/>
</dbReference>
<sequence>MIDFYSPLQNATIWLGAWLYGHESYDELTETLARLKLCPRDASLFDELARLRTTAQLASGVPALSVFLSGPAHPLPSAMTEHHDGEGVIMLPGESSFTVLSLSDSTWGWSEHVGHPPAEVYLSPGDADTQLREALQSAAAAIESEYSAPLPVANPRLLVGTLTDFYETPGLPSSISGRSAQLIARADRATAIVEAVTQRLGEHNFDHYLLELSRHIRQARMSAVSYALAEWGRRTGG</sequence>
<gene>
    <name evidence="1" type="ORF">CMUST_08260</name>
</gene>
<dbReference type="Proteomes" id="UP000035199">
    <property type="component" value="Chromosome"/>
</dbReference>
<name>A0A0G3GXS7_9CORY</name>
<evidence type="ECO:0000313" key="1">
    <source>
        <dbReference type="EMBL" id="AKK05976.1"/>
    </source>
</evidence>
<proteinExistence type="predicted"/>
<dbReference type="AlphaFoldDB" id="A0A0G3GXS7"/>